<sequence>MQTLINNNVMGNNNAQEQQYPNLHQHHISQDILPEQQNPQQHHHHPHQGYTHMPSTTATTMPVSSSSITPPLTSLNEGLYTPIVTSDSSSQYCSSSEVSLLNCNTTSTSPGGSSSDTNSNCSLSPNSSNSSLSEKKSTPSIGVNLRVTGQCSQGGRKYMEDYFSVAYQQSENAKDLEYAFIGIYDGHGGAEAATFAKEHLMMEIINQRLFWSDSDHDVLRAIREGYIATHYAMWREQDKWPKTANGLPSTAGTTATVAFIRREKIYIGHVGDSGIVLGYQNENENFWRAKQLTVDHKPESVEERNRIMKSGGKVVVKSGVPRVVWNRPRNASHRGPIKHKTPVDEIPFLAVARSLGDLWSYNSERNEFVVSPDPDVKVIPINPKTFRCLIFGTDGLWNVVTPQEAVNTVREKEVINERLQAQRGDCPNEGQQWTNPSKSLVDQALSMWSSKKMRADNTSVVTVILYPPGQGVHNTTNQIHKDVGSAITTPPAFIQPASYGLEYTQVHAEIPTYDDATTYKEMAMKYLPPEEYRNFNYYADDSDHAEDTDDSDGEEACTKSLMPNGGNNYHMQTNAWNWQQHSNQQLSHHVSEEEPGYVEDGEEDDDDEIDEDDEEEEEEEDEVNNVNNVGSGTREVCVIDYQNYLQMGSEETNGGADSYINTFAESYNSLLSTAQVIEESVPSTSLITPTNSNSNSSSNSSNCQSVSPPNMHAIIEEQQLYQQQCMSEEDGYSLTKLETRREQQSCKSQGSPVDTFKIFHPNNVDQHAQHPDMQNMTVYSTTTTNTAESYYHHATEYLPQKPLELHSLLQQEREEEQQVAYERQQLQNHQNINTYACLQAIRHNDDSPTTSASVYVNQQISNNSSVDEKVMDVVMETTDDLIDEVEDSVTITVEPCVQINEISSSSSTVDDIIQEVDEEYVETTCEKPAVIETIEKIEILQDNEVYDVCRRRISNEEGGMPPKMSPEKRQCLTSCLNTPTPPPARNGLRTGRSFNFSNSNVQNENVERVSLRGRNKHAFFNSHSQRRSLSMTPASSNAKPTSGLLMTPPTASSTPIIRQLRSNSSNTPMDYGKRTLRTRNSLAKDMKAKSSMVQASLKLPHNTRKFLQRTGAGLIVSNSVLMQDQHLTPTNRRSLNANSNTCNANRSIKTRNNNSSAMPQTPHHLNLRSRQNVVTPSTAAPATPNIIHLNNNSSIESLVGSPPPPISASTPVIKRASSSLSDRRINLRSIHTRSSSRIDPAVQATNFSKTTRSQSTGTSLAAPPPSPKMINAAAAVAAATRARSLMTQQRAAQANGTQSVVSAVFGKRVNLRSDGVVTTSAATPAVLATTTAASTHQTLRGRVVKKLKR</sequence>
<dbReference type="PROSITE" id="PS51746">
    <property type="entry name" value="PPM_2"/>
    <property type="match status" value="1"/>
</dbReference>
<dbReference type="RefSeq" id="XP_005176654.1">
    <property type="nucleotide sequence ID" value="XM_005176597.3"/>
</dbReference>
<organism evidence="7">
    <name type="scientific">Musca domestica</name>
    <name type="common">House fly</name>
    <dbReference type="NCBI Taxonomy" id="7370"/>
    <lineage>
        <taxon>Eukaryota</taxon>
        <taxon>Metazoa</taxon>
        <taxon>Ecdysozoa</taxon>
        <taxon>Arthropoda</taxon>
        <taxon>Hexapoda</taxon>
        <taxon>Insecta</taxon>
        <taxon>Pterygota</taxon>
        <taxon>Neoptera</taxon>
        <taxon>Endopterygota</taxon>
        <taxon>Diptera</taxon>
        <taxon>Brachycera</taxon>
        <taxon>Muscomorpha</taxon>
        <taxon>Muscoidea</taxon>
        <taxon>Muscidae</taxon>
        <taxon>Musca</taxon>
    </lineage>
</organism>
<keyword evidence="2 4" id="KW-0378">Hydrolase</keyword>
<feature type="compositionally biased region" description="Polar residues" evidence="5">
    <location>
        <begin position="1232"/>
        <end position="1259"/>
    </location>
</feature>
<dbReference type="SUPFAM" id="SSF81606">
    <property type="entry name" value="PP2C-like"/>
    <property type="match status" value="1"/>
</dbReference>
<keyword evidence="3 4" id="KW-0904">Protein phosphatase</keyword>
<dbReference type="KEGG" id="mde:101893736"/>
<proteinExistence type="inferred from homology"/>
<dbReference type="InterPro" id="IPR000222">
    <property type="entry name" value="PP2C_BS"/>
</dbReference>
<evidence type="ECO:0000256" key="3">
    <source>
        <dbReference type="ARBA" id="ARBA00022912"/>
    </source>
</evidence>
<feature type="compositionally biased region" description="Polar residues" evidence="5">
    <location>
        <begin position="1131"/>
        <end position="1159"/>
    </location>
</feature>
<feature type="compositionally biased region" description="Polar residues" evidence="5">
    <location>
        <begin position="1049"/>
        <end position="1068"/>
    </location>
</feature>
<feature type="compositionally biased region" description="Acidic residues" evidence="5">
    <location>
        <begin position="593"/>
        <end position="623"/>
    </location>
</feature>
<feature type="compositionally biased region" description="Acidic residues" evidence="5">
    <location>
        <begin position="543"/>
        <end position="555"/>
    </location>
</feature>
<feature type="compositionally biased region" description="Polar residues" evidence="5">
    <location>
        <begin position="53"/>
        <end position="63"/>
    </location>
</feature>
<dbReference type="SMART" id="SM00332">
    <property type="entry name" value="PP2Cc"/>
    <property type="match status" value="1"/>
</dbReference>
<gene>
    <name evidence="7" type="primary">101893736</name>
    <name evidence="9" type="synonym">LOC101893736</name>
</gene>
<evidence type="ECO:0000256" key="5">
    <source>
        <dbReference type="SAM" id="MobiDB-lite"/>
    </source>
</evidence>
<feature type="region of interest" description="Disordered" evidence="5">
    <location>
        <begin position="540"/>
        <end position="631"/>
    </location>
</feature>
<feature type="region of interest" description="Disordered" evidence="5">
    <location>
        <begin position="105"/>
        <end position="139"/>
    </location>
</feature>
<dbReference type="Pfam" id="PF00481">
    <property type="entry name" value="PP2C"/>
    <property type="match status" value="1"/>
</dbReference>
<feature type="region of interest" description="Disordered" evidence="5">
    <location>
        <begin position="1232"/>
        <end position="1267"/>
    </location>
</feature>
<dbReference type="InterPro" id="IPR015655">
    <property type="entry name" value="PP2C"/>
</dbReference>
<feature type="compositionally biased region" description="Polar residues" evidence="5">
    <location>
        <begin position="1023"/>
        <end position="1040"/>
    </location>
</feature>
<feature type="compositionally biased region" description="Polar residues" evidence="5">
    <location>
        <begin position="565"/>
        <end position="588"/>
    </location>
</feature>
<feature type="domain" description="PPM-type phosphatase" evidence="6">
    <location>
        <begin position="146"/>
        <end position="465"/>
    </location>
</feature>
<dbReference type="PANTHER" id="PTHR47992">
    <property type="entry name" value="PROTEIN PHOSPHATASE"/>
    <property type="match status" value="1"/>
</dbReference>
<dbReference type="Proteomes" id="UP001652621">
    <property type="component" value="Unplaced"/>
</dbReference>
<evidence type="ECO:0000259" key="6">
    <source>
        <dbReference type="PROSITE" id="PS51746"/>
    </source>
</evidence>
<dbReference type="PROSITE" id="PS01032">
    <property type="entry name" value="PPM_1"/>
    <property type="match status" value="1"/>
</dbReference>
<dbReference type="InterPro" id="IPR001932">
    <property type="entry name" value="PPM-type_phosphatase-like_dom"/>
</dbReference>
<dbReference type="EnsemblMetazoa" id="MDOA003543-RA">
    <property type="protein sequence ID" value="MDOA003543-PA"/>
    <property type="gene ID" value="MDOA003543"/>
</dbReference>
<accession>A0A1I8MCN3</accession>
<dbReference type="Gene3D" id="3.60.40.10">
    <property type="entry name" value="PPM-type phosphatase domain"/>
    <property type="match status" value="1"/>
</dbReference>
<protein>
    <submittedName>
        <fullName evidence="9">Uncharacterized protein LOC101893736</fullName>
    </submittedName>
</protein>
<dbReference type="VEuPathDB" id="VectorBase:MDOMA2_020193"/>
<dbReference type="STRING" id="7370.A0A1I8MCN3"/>
<feature type="region of interest" description="Disordered" evidence="5">
    <location>
        <begin position="685"/>
        <end position="708"/>
    </location>
</feature>
<evidence type="ECO:0000256" key="4">
    <source>
        <dbReference type="RuleBase" id="RU003465"/>
    </source>
</evidence>
<feature type="region of interest" description="Disordered" evidence="5">
    <location>
        <begin position="36"/>
        <end position="70"/>
    </location>
</feature>
<feature type="region of interest" description="Disordered" evidence="5">
    <location>
        <begin position="1023"/>
        <end position="1073"/>
    </location>
</feature>
<dbReference type="VEuPathDB" id="VectorBase:MDOA003543"/>
<dbReference type="GO" id="GO:0046872">
    <property type="term" value="F:metal ion binding"/>
    <property type="evidence" value="ECO:0007669"/>
    <property type="project" value="UniProtKB-KW"/>
</dbReference>
<reference evidence="7" key="1">
    <citation type="submission" date="2020-05" db="UniProtKB">
        <authorList>
            <consortium name="EnsemblMetazoa"/>
        </authorList>
    </citation>
    <scope>IDENTIFICATION</scope>
    <source>
        <strain evidence="7">Aabys</strain>
    </source>
</reference>
<keyword evidence="1" id="KW-0479">Metal-binding</keyword>
<reference evidence="9" key="2">
    <citation type="submission" date="2025-04" db="UniProtKB">
        <authorList>
            <consortium name="RefSeq"/>
        </authorList>
    </citation>
    <scope>IDENTIFICATION</scope>
    <source>
        <strain evidence="9">Aabys</strain>
    </source>
</reference>
<evidence type="ECO:0000256" key="2">
    <source>
        <dbReference type="ARBA" id="ARBA00022801"/>
    </source>
</evidence>
<dbReference type="GO" id="GO:0004722">
    <property type="term" value="F:protein serine/threonine phosphatase activity"/>
    <property type="evidence" value="ECO:0007669"/>
    <property type="project" value="InterPro"/>
</dbReference>
<dbReference type="OrthoDB" id="10025511at2759"/>
<feature type="region of interest" description="Disordered" evidence="5">
    <location>
        <begin position="1198"/>
        <end position="1220"/>
    </location>
</feature>
<evidence type="ECO:0000313" key="9">
    <source>
        <dbReference type="RefSeq" id="XP_005176654.1"/>
    </source>
</evidence>
<feature type="compositionally biased region" description="Low complexity" evidence="5">
    <location>
        <begin position="105"/>
        <end position="132"/>
    </location>
</feature>
<comment type="similarity">
    <text evidence="4">Belongs to the PP2C family.</text>
</comment>
<keyword evidence="8" id="KW-1185">Reference proteome</keyword>
<dbReference type="CDD" id="cd00143">
    <property type="entry name" value="PP2Cc"/>
    <property type="match status" value="1"/>
</dbReference>
<dbReference type="InterPro" id="IPR036457">
    <property type="entry name" value="PPM-type-like_dom_sf"/>
</dbReference>
<dbReference type="FunFam" id="3.60.40.10:FF:000060">
    <property type="entry name" value="Protein phosphatase 2c"/>
    <property type="match status" value="1"/>
</dbReference>
<evidence type="ECO:0000313" key="7">
    <source>
        <dbReference type="EnsemblMetazoa" id="MDOA003543-PA"/>
    </source>
</evidence>
<name>A0A1I8MCN3_MUSDO</name>
<evidence type="ECO:0000313" key="8">
    <source>
        <dbReference type="Proteomes" id="UP001652621"/>
    </source>
</evidence>
<dbReference type="eggNOG" id="KOG0698">
    <property type="taxonomic scope" value="Eukaryota"/>
</dbReference>
<evidence type="ECO:0000256" key="1">
    <source>
        <dbReference type="ARBA" id="ARBA00022723"/>
    </source>
</evidence>
<feature type="region of interest" description="Disordered" evidence="5">
    <location>
        <begin position="1131"/>
        <end position="1166"/>
    </location>
</feature>